<evidence type="ECO:0000313" key="2">
    <source>
        <dbReference type="Proteomes" id="UP000612282"/>
    </source>
</evidence>
<proteinExistence type="predicted"/>
<name>A0ABQ3XFH1_9ACTN</name>
<reference evidence="1 2" key="1">
    <citation type="submission" date="2021-01" db="EMBL/GenBank/DDBJ databases">
        <title>Whole genome shotgun sequence of Actinoplanes couchii NBRC 106145.</title>
        <authorList>
            <person name="Komaki H."/>
            <person name="Tamura T."/>
        </authorList>
    </citation>
    <scope>NUCLEOTIDE SEQUENCE [LARGE SCALE GENOMIC DNA]</scope>
    <source>
        <strain evidence="1 2">NBRC 106145</strain>
    </source>
</reference>
<sequence length="139" mass="14846">MSEYIEFITAPDDTVAAAVRNSGPNHRYPTVDATGIHFEADDAVMAWRDLLVGQGEPAGPRMVADFVNDGSAVFALPENLVAALATAPPTRLREAAERWVPTVVADGATIDPETATTLLSSLAELARTTDNQLYCWVAC</sequence>
<protein>
    <submittedName>
        <fullName evidence="1">Uncharacterized protein</fullName>
    </submittedName>
</protein>
<gene>
    <name evidence="1" type="ORF">Aco03nite_056560</name>
</gene>
<evidence type="ECO:0000313" key="1">
    <source>
        <dbReference type="EMBL" id="GID57252.1"/>
    </source>
</evidence>
<keyword evidence="2" id="KW-1185">Reference proteome</keyword>
<organism evidence="1 2">
    <name type="scientific">Actinoplanes couchii</name>
    <dbReference type="NCBI Taxonomy" id="403638"/>
    <lineage>
        <taxon>Bacteria</taxon>
        <taxon>Bacillati</taxon>
        <taxon>Actinomycetota</taxon>
        <taxon>Actinomycetes</taxon>
        <taxon>Micromonosporales</taxon>
        <taxon>Micromonosporaceae</taxon>
        <taxon>Actinoplanes</taxon>
    </lineage>
</organism>
<dbReference type="Proteomes" id="UP000612282">
    <property type="component" value="Unassembled WGS sequence"/>
</dbReference>
<dbReference type="EMBL" id="BOMG01000070">
    <property type="protein sequence ID" value="GID57252.1"/>
    <property type="molecule type" value="Genomic_DNA"/>
</dbReference>
<comment type="caution">
    <text evidence="1">The sequence shown here is derived from an EMBL/GenBank/DDBJ whole genome shotgun (WGS) entry which is preliminary data.</text>
</comment>
<dbReference type="RefSeq" id="WP_203799791.1">
    <property type="nucleotide sequence ID" value="NZ_BAAAQE010000092.1"/>
</dbReference>
<accession>A0ABQ3XFH1</accession>